<dbReference type="SMART" id="SM00220">
    <property type="entry name" value="S_TKc"/>
    <property type="match status" value="1"/>
</dbReference>
<reference evidence="2 3" key="1">
    <citation type="submission" date="2014-04" db="EMBL/GenBank/DDBJ databases">
        <authorList>
            <consortium name="DOE Joint Genome Institute"/>
            <person name="Kuo A."/>
            <person name="Girlanda M."/>
            <person name="Perotto S."/>
            <person name="Kohler A."/>
            <person name="Nagy L.G."/>
            <person name="Floudas D."/>
            <person name="Copeland A."/>
            <person name="Barry K.W."/>
            <person name="Cichocki N."/>
            <person name="Veneault-Fourrey C."/>
            <person name="LaButti K."/>
            <person name="Lindquist E.A."/>
            <person name="Lipzen A."/>
            <person name="Lundell T."/>
            <person name="Morin E."/>
            <person name="Murat C."/>
            <person name="Sun H."/>
            <person name="Tunlid A."/>
            <person name="Henrissat B."/>
            <person name="Grigoriev I.V."/>
            <person name="Hibbett D.S."/>
            <person name="Martin F."/>
            <person name="Nordberg H.P."/>
            <person name="Cantor M.N."/>
            <person name="Hua S.X."/>
        </authorList>
    </citation>
    <scope>NUCLEOTIDE SEQUENCE [LARGE SCALE GENOMIC DNA]</scope>
    <source>
        <strain evidence="2 3">MUT 4182</strain>
    </source>
</reference>
<dbReference type="Gene3D" id="1.10.510.10">
    <property type="entry name" value="Transferase(Phosphotransferase) domain 1"/>
    <property type="match status" value="1"/>
</dbReference>
<keyword evidence="3" id="KW-1185">Reference proteome</keyword>
<dbReference type="AlphaFoldDB" id="A0A0C3QND5"/>
<feature type="non-terminal residue" evidence="2">
    <location>
        <position position="1"/>
    </location>
</feature>
<dbReference type="PROSITE" id="PS50011">
    <property type="entry name" value="PROTEIN_KINASE_DOM"/>
    <property type="match status" value="1"/>
</dbReference>
<dbReference type="PIRSF" id="PIRSF000654">
    <property type="entry name" value="Integrin-linked_kinase"/>
    <property type="match status" value="1"/>
</dbReference>
<gene>
    <name evidence="2" type="ORF">M407DRAFT_230255</name>
</gene>
<protein>
    <recommendedName>
        <fullName evidence="1">Protein kinase domain-containing protein</fullName>
    </recommendedName>
</protein>
<dbReference type="InterPro" id="IPR000719">
    <property type="entry name" value="Prot_kinase_dom"/>
</dbReference>
<organism evidence="2 3">
    <name type="scientific">Tulasnella calospora MUT 4182</name>
    <dbReference type="NCBI Taxonomy" id="1051891"/>
    <lineage>
        <taxon>Eukaryota</taxon>
        <taxon>Fungi</taxon>
        <taxon>Dikarya</taxon>
        <taxon>Basidiomycota</taxon>
        <taxon>Agaricomycotina</taxon>
        <taxon>Agaricomycetes</taxon>
        <taxon>Cantharellales</taxon>
        <taxon>Tulasnellaceae</taxon>
        <taxon>Tulasnella</taxon>
    </lineage>
</organism>
<dbReference type="PROSITE" id="PS00108">
    <property type="entry name" value="PROTEIN_KINASE_ST"/>
    <property type="match status" value="1"/>
</dbReference>
<dbReference type="HOGENOM" id="CLU_000288_7_18_1"/>
<dbReference type="PANTHER" id="PTHR44329:SF214">
    <property type="entry name" value="PROTEIN KINASE DOMAIN-CONTAINING PROTEIN"/>
    <property type="match status" value="1"/>
</dbReference>
<dbReference type="InterPro" id="IPR008271">
    <property type="entry name" value="Ser/Thr_kinase_AS"/>
</dbReference>
<sequence>LRRELAVWTRISHSNIHPLLGFKIKPEPCLISAWCGNGNLMNYLGENPNLSRAEKLQLVQQTARGLAYLHYQTPPICHADIKPENVLVNDFREAALSDFGLSRVIQELDISTGLTTGAGPKGSQNYVAPELFEDADSKPTLEADVYAFGGLILAVMTGSPPFAQVNSLAKIMFRIIQGKVPQPDEHPQLQRDDPLWSLMVQCWARERQKRPILSDVEATVRAWSKIWC</sequence>
<dbReference type="InterPro" id="IPR051681">
    <property type="entry name" value="Ser/Thr_Kinases-Pseudokinases"/>
</dbReference>
<accession>A0A0C3QND5</accession>
<dbReference type="EMBL" id="KN822993">
    <property type="protein sequence ID" value="KIO28574.1"/>
    <property type="molecule type" value="Genomic_DNA"/>
</dbReference>
<dbReference type="Proteomes" id="UP000054248">
    <property type="component" value="Unassembled WGS sequence"/>
</dbReference>
<feature type="domain" description="Protein kinase" evidence="1">
    <location>
        <begin position="1"/>
        <end position="224"/>
    </location>
</feature>
<dbReference type="InterPro" id="IPR001245">
    <property type="entry name" value="Ser-Thr/Tyr_kinase_cat_dom"/>
</dbReference>
<evidence type="ECO:0000313" key="3">
    <source>
        <dbReference type="Proteomes" id="UP000054248"/>
    </source>
</evidence>
<dbReference type="GO" id="GO:0004674">
    <property type="term" value="F:protein serine/threonine kinase activity"/>
    <property type="evidence" value="ECO:0007669"/>
    <property type="project" value="TreeGrafter"/>
</dbReference>
<name>A0A0C3QND5_9AGAM</name>
<evidence type="ECO:0000259" key="1">
    <source>
        <dbReference type="PROSITE" id="PS50011"/>
    </source>
</evidence>
<reference evidence="3" key="2">
    <citation type="submission" date="2015-01" db="EMBL/GenBank/DDBJ databases">
        <title>Evolutionary Origins and Diversification of the Mycorrhizal Mutualists.</title>
        <authorList>
            <consortium name="DOE Joint Genome Institute"/>
            <consortium name="Mycorrhizal Genomics Consortium"/>
            <person name="Kohler A."/>
            <person name="Kuo A."/>
            <person name="Nagy L.G."/>
            <person name="Floudas D."/>
            <person name="Copeland A."/>
            <person name="Barry K.W."/>
            <person name="Cichocki N."/>
            <person name="Veneault-Fourrey C."/>
            <person name="LaButti K."/>
            <person name="Lindquist E.A."/>
            <person name="Lipzen A."/>
            <person name="Lundell T."/>
            <person name="Morin E."/>
            <person name="Murat C."/>
            <person name="Riley R."/>
            <person name="Ohm R."/>
            <person name="Sun H."/>
            <person name="Tunlid A."/>
            <person name="Henrissat B."/>
            <person name="Grigoriev I.V."/>
            <person name="Hibbett D.S."/>
            <person name="Martin F."/>
        </authorList>
    </citation>
    <scope>NUCLEOTIDE SEQUENCE [LARGE SCALE GENOMIC DNA]</scope>
    <source>
        <strain evidence="3">MUT 4182</strain>
    </source>
</reference>
<dbReference type="OrthoDB" id="346907at2759"/>
<evidence type="ECO:0000313" key="2">
    <source>
        <dbReference type="EMBL" id="KIO28574.1"/>
    </source>
</evidence>
<dbReference type="SUPFAM" id="SSF56112">
    <property type="entry name" value="Protein kinase-like (PK-like)"/>
    <property type="match status" value="1"/>
</dbReference>
<dbReference type="GO" id="GO:0005524">
    <property type="term" value="F:ATP binding"/>
    <property type="evidence" value="ECO:0007669"/>
    <property type="project" value="InterPro"/>
</dbReference>
<proteinExistence type="predicted"/>
<dbReference type="Pfam" id="PF07714">
    <property type="entry name" value="PK_Tyr_Ser-Thr"/>
    <property type="match status" value="1"/>
</dbReference>
<dbReference type="STRING" id="1051891.A0A0C3QND5"/>
<dbReference type="PANTHER" id="PTHR44329">
    <property type="entry name" value="SERINE/THREONINE-PROTEIN KINASE TNNI3K-RELATED"/>
    <property type="match status" value="1"/>
</dbReference>
<dbReference type="InterPro" id="IPR011009">
    <property type="entry name" value="Kinase-like_dom_sf"/>
</dbReference>